<dbReference type="InterPro" id="IPR007180">
    <property type="entry name" value="DUF382"/>
</dbReference>
<accession>T0KZ24</accession>
<dbReference type="HOGENOM" id="CLU_055318_0_0_1"/>
<dbReference type="EMBL" id="KE647278">
    <property type="protein sequence ID" value="EQB60512.1"/>
    <property type="molecule type" value="Genomic_DNA"/>
</dbReference>
<evidence type="ECO:0000313" key="2">
    <source>
        <dbReference type="EMBL" id="EQB60512.1"/>
    </source>
</evidence>
<organism evidence="2 3">
    <name type="scientific">Vairimorpha apis BRL 01</name>
    <dbReference type="NCBI Taxonomy" id="1037528"/>
    <lineage>
        <taxon>Eukaryota</taxon>
        <taxon>Fungi</taxon>
        <taxon>Fungi incertae sedis</taxon>
        <taxon>Microsporidia</taxon>
        <taxon>Nosematidae</taxon>
        <taxon>Vairimorpha</taxon>
    </lineage>
</organism>
<dbReference type="SMART" id="SM00581">
    <property type="entry name" value="PSP"/>
    <property type="match status" value="1"/>
</dbReference>
<keyword evidence="3" id="KW-1185">Reference proteome</keyword>
<dbReference type="InterPro" id="IPR052584">
    <property type="entry name" value="U2_snRNP_Complex_Component"/>
</dbReference>
<dbReference type="InterPro" id="IPR006568">
    <property type="entry name" value="PSP_pro-rich"/>
</dbReference>
<reference evidence="2 3" key="1">
    <citation type="journal article" date="2013" name="BMC Genomics">
        <title>Genome sequencing and comparative genomics of honey bee microsporidia, Nosema apis reveal novel insights into host-parasite interactions.</title>
        <authorList>
            <person name="Chen Yp."/>
            <person name="Pettis J.S."/>
            <person name="Zhao Y."/>
            <person name="Liu X."/>
            <person name="Tallon L.J."/>
            <person name="Sadzewicz L.D."/>
            <person name="Li R."/>
            <person name="Zheng H."/>
            <person name="Huang S."/>
            <person name="Zhang X."/>
            <person name="Hamilton M.C."/>
            <person name="Pernal S.F."/>
            <person name="Melathopoulos A.P."/>
            <person name="Yan X."/>
            <person name="Evans J.D."/>
        </authorList>
    </citation>
    <scope>NUCLEOTIDE SEQUENCE [LARGE SCALE GENOMIC DNA]</scope>
    <source>
        <strain evidence="2 3">BRL 01</strain>
    </source>
</reference>
<dbReference type="PANTHER" id="PTHR12785">
    <property type="entry name" value="SPLICING FACTOR 3B"/>
    <property type="match status" value="1"/>
</dbReference>
<feature type="domain" description="PSP proline-rich" evidence="1">
    <location>
        <begin position="102"/>
        <end position="155"/>
    </location>
</feature>
<evidence type="ECO:0000313" key="3">
    <source>
        <dbReference type="Proteomes" id="UP000053780"/>
    </source>
</evidence>
<dbReference type="OrthoDB" id="10260794at2759"/>
<dbReference type="Pfam" id="PF04046">
    <property type="entry name" value="PSP"/>
    <property type="match status" value="1"/>
</dbReference>
<dbReference type="VEuPathDB" id="MicrosporidiaDB:NAPIS_ORF01927"/>
<gene>
    <name evidence="2" type="ORF">NAPIS_ORF01927</name>
</gene>
<dbReference type="Proteomes" id="UP000053780">
    <property type="component" value="Unassembled WGS sequence"/>
</dbReference>
<dbReference type="AlphaFoldDB" id="T0KZ24"/>
<sequence>MYKGVHVIKRWKHKNIFPLNYKQKEYEIPASIIDTGLDLLRFNIYEYKKIQTDKENFIQKIFPKPGKSCINPSKLYDCIYKSNNYTTLKYGHVFDFTWECEKTRFVPGQLTDELKKALGMTEFSPPPWLFKMQEIGLPPAYQDLKIPGVNSDIPPGCKYGFEPNNWGRAPQNFEPKERDEYIYNLETQYTEIKSLKEKTEKIIEEKKINVNFSNVTNDKQDVEFLNENVKQQVLIDKNLHENTYVDSKKTLENHFSNSAIKKIKKIRKKD</sequence>
<proteinExistence type="predicted"/>
<name>T0KZ24_9MICR</name>
<protein>
    <submittedName>
        <fullName evidence="2">Splicing factor 3b</fullName>
    </submittedName>
</protein>
<dbReference type="Pfam" id="PF04037">
    <property type="entry name" value="DUF382"/>
    <property type="match status" value="1"/>
</dbReference>
<evidence type="ECO:0000259" key="1">
    <source>
        <dbReference type="SMART" id="SM00581"/>
    </source>
</evidence>
<dbReference type="PANTHER" id="PTHR12785:SF6">
    <property type="entry name" value="SPLICING FACTOR 3B SUBUNIT 2"/>
    <property type="match status" value="1"/>
</dbReference>
<dbReference type="GO" id="GO:0005634">
    <property type="term" value="C:nucleus"/>
    <property type="evidence" value="ECO:0007669"/>
    <property type="project" value="InterPro"/>
</dbReference>